<protein>
    <submittedName>
        <fullName evidence="1">DUF3296 domain-containing protein</fullName>
    </submittedName>
</protein>
<sequence>MNNYHTDAVAGSAADPANIRAFLQQAIDHYPRLAAFSFTLALPYRETQADYRLLTLRFHTEVWQRMGEYSWQRRQSCQSSPQTLLRWIWEAASAPECKMVLLLNLDTLGRVHDESVQQGISEILIDAWITVTGANRKDVTNITPVILNRVARGVFTTPFNQLIAQIKAMTVPVTLARTGVICP</sequence>
<evidence type="ECO:0000313" key="2">
    <source>
        <dbReference type="Proteomes" id="UP000323297"/>
    </source>
</evidence>
<proteinExistence type="predicted"/>
<comment type="caution">
    <text evidence="1">The sequence shown here is derived from an EMBL/GenBank/DDBJ whole genome shotgun (WGS) entry which is preliminary data.</text>
</comment>
<dbReference type="AlphaFoldDB" id="A0A5B0SUJ2"/>
<dbReference type="Proteomes" id="UP000323297">
    <property type="component" value="Unassembled WGS sequence"/>
</dbReference>
<evidence type="ECO:0000313" key="1">
    <source>
        <dbReference type="EMBL" id="KAA1141451.1"/>
    </source>
</evidence>
<organism evidence="1 2">
    <name type="scientific">Citrobacter portucalensis</name>
    <dbReference type="NCBI Taxonomy" id="1639133"/>
    <lineage>
        <taxon>Bacteria</taxon>
        <taxon>Pseudomonadati</taxon>
        <taxon>Pseudomonadota</taxon>
        <taxon>Gammaproteobacteria</taxon>
        <taxon>Enterobacterales</taxon>
        <taxon>Enterobacteriaceae</taxon>
        <taxon>Citrobacter</taxon>
        <taxon>Citrobacter freundii complex</taxon>
    </lineage>
</organism>
<name>A0A5B0SUJ2_9ENTR</name>
<gene>
    <name evidence="1" type="ORF">D3H66_20975</name>
</gene>
<accession>A0A5B0SUJ2</accession>
<dbReference type="EMBL" id="VTZD01000028">
    <property type="protein sequence ID" value="KAA1141451.1"/>
    <property type="molecule type" value="Genomic_DNA"/>
</dbReference>
<dbReference type="RefSeq" id="WP_131380060.1">
    <property type="nucleotide sequence ID" value="NZ_VTZD01000028.1"/>
</dbReference>
<reference evidence="1 2" key="1">
    <citation type="submission" date="2019-08" db="EMBL/GenBank/DDBJ databases">
        <title>Draft genome sequence of Citrobacter portucalensis strain isolated from green turtle.</title>
        <authorList>
            <person name="Fernandes M.R."/>
            <person name="Sellera F.P."/>
            <person name="Goldeberg D.W."/>
            <person name="Costa D.C."/>
            <person name="Lincopan N."/>
        </authorList>
    </citation>
    <scope>NUCLEOTIDE SEQUENCE [LARGE SCALE GENOMIC DNA]</scope>
    <source>
        <strain evidence="1 2">TV06</strain>
    </source>
</reference>